<feature type="region of interest" description="Disordered" evidence="2">
    <location>
        <begin position="427"/>
        <end position="485"/>
    </location>
</feature>
<dbReference type="InterPro" id="IPR004252">
    <property type="entry name" value="Probable_transposase_24"/>
</dbReference>
<evidence type="ECO:0000256" key="2">
    <source>
        <dbReference type="SAM" id="MobiDB-lite"/>
    </source>
</evidence>
<dbReference type="OrthoDB" id="692026at2759"/>
<keyword evidence="1" id="KW-0175">Coiled coil</keyword>
<feature type="region of interest" description="Disordered" evidence="2">
    <location>
        <begin position="286"/>
        <end position="346"/>
    </location>
</feature>
<dbReference type="ExpressionAtlas" id="C0PFZ7">
    <property type="expression patterns" value="baseline and differential"/>
</dbReference>
<reference evidence="4" key="1">
    <citation type="journal article" date="2009" name="PLoS Genet.">
        <title>Sequencing, mapping, and analysis of 27,455 maize full-length cDNAs.</title>
        <authorList>
            <person name="Soderlund C."/>
            <person name="Descour A."/>
            <person name="Kudrna D."/>
            <person name="Bomhoff M."/>
            <person name="Boyd L."/>
            <person name="Currie J."/>
            <person name="Angelova A."/>
            <person name="Collura K."/>
            <person name="Wissotski M."/>
            <person name="Ashley E."/>
            <person name="Morrow D."/>
            <person name="Fernandes J."/>
            <person name="Walbot V."/>
            <person name="Yu Y."/>
        </authorList>
    </citation>
    <scope>NUCLEOTIDE SEQUENCE</scope>
    <source>
        <strain evidence="4">B73</strain>
    </source>
</reference>
<feature type="compositionally biased region" description="Pro residues" evidence="2">
    <location>
        <begin position="427"/>
        <end position="446"/>
    </location>
</feature>
<dbReference type="Pfam" id="PF03004">
    <property type="entry name" value="Transposase_24"/>
    <property type="match status" value="1"/>
</dbReference>
<feature type="compositionally biased region" description="Low complexity" evidence="2">
    <location>
        <begin position="329"/>
        <end position="341"/>
    </location>
</feature>
<proteinExistence type="evidence at transcript level"/>
<dbReference type="GO" id="GO:0032196">
    <property type="term" value="P:transposition"/>
    <property type="evidence" value="ECO:0007669"/>
    <property type="project" value="InterPro"/>
</dbReference>
<feature type="coiled-coil region" evidence="1">
    <location>
        <begin position="362"/>
        <end position="389"/>
    </location>
</feature>
<organism evidence="4">
    <name type="scientific">Zea mays</name>
    <name type="common">Maize</name>
    <dbReference type="NCBI Taxonomy" id="4577"/>
    <lineage>
        <taxon>Eukaryota</taxon>
        <taxon>Viridiplantae</taxon>
        <taxon>Streptophyta</taxon>
        <taxon>Embryophyta</taxon>
        <taxon>Tracheophyta</taxon>
        <taxon>Spermatophyta</taxon>
        <taxon>Magnoliopsida</taxon>
        <taxon>Liliopsida</taxon>
        <taxon>Poales</taxon>
        <taxon>Poaceae</taxon>
        <taxon>PACMAD clade</taxon>
        <taxon>Panicoideae</taxon>
        <taxon>Andropogonodae</taxon>
        <taxon>Andropogoneae</taxon>
        <taxon>Tripsacinae</taxon>
        <taxon>Zea</taxon>
    </lineage>
</organism>
<name>C0PFZ7_MAIZE</name>
<evidence type="ECO:0000313" key="4">
    <source>
        <dbReference type="EMBL" id="ACN34113.2"/>
    </source>
</evidence>
<dbReference type="KEGG" id="zma:100383431"/>
<keyword evidence="3" id="KW-0732">Signal</keyword>
<feature type="compositionally biased region" description="Polar residues" evidence="2">
    <location>
        <begin position="465"/>
        <end position="475"/>
    </location>
</feature>
<dbReference type="RefSeq" id="NP_001169552.1">
    <property type="nucleotide sequence ID" value="NM_001176081.1"/>
</dbReference>
<evidence type="ECO:0000256" key="3">
    <source>
        <dbReference type="SAM" id="SignalP"/>
    </source>
</evidence>
<evidence type="ECO:0000256" key="1">
    <source>
        <dbReference type="SAM" id="Coils"/>
    </source>
</evidence>
<feature type="signal peptide" evidence="3">
    <location>
        <begin position="1"/>
        <end position="17"/>
    </location>
</feature>
<protein>
    <submittedName>
        <fullName evidence="4">Uncharacterized protein</fullName>
    </submittedName>
</protein>
<dbReference type="EMBL" id="BT067216">
    <property type="protein sequence ID" value="ACN34113.2"/>
    <property type="molecule type" value="mRNA"/>
</dbReference>
<feature type="chain" id="PRO_5002901450" evidence="3">
    <location>
        <begin position="18"/>
        <end position="485"/>
    </location>
</feature>
<sequence length="485" mass="54683">MLLLLALFGSPVSIAIGSPSLHRDLHGWAPGRTRTGGRRSWIDDSFTGTGHYRQVNMVLGNLVRLHWPGVVTLPTGESVPATTWEHYRYGVCRTFGNTQALVWDAFWKRYKLPDDGSYDMNARYVFEYNANDVVADAMYYARIQAIKAWYRANADDRPMPNTKAEWSSIYLTEEQYLEVSVPWMATRSEGYRALCRWWASPEFRAISERNRGNRGTESFHNYGGDGHVRLAKRMEVKFGRTPTDVEVYMQGHRGSDPQNPDVLCTQTATDRLASYGEEMVQRHGQEYDWRSQPIDPRAAYASGGGQAHGRLGIFDSTIDSRELRRRGRQSTSSSSQSSRSRSSAHDMEMAVLRQQAEYHQSVLREQLEYQRQQSEYQRQQAEYQKKRDEYYANLQAQNQALLSQLAQQAGVPMPTYGMPPPEFALPMPMLAPPPPPPPPSQFPMTPPASVAAPGDGSGQDDPTHSWVNNLFSTHSPAGGGGDGYE</sequence>
<dbReference type="AlphaFoldDB" id="C0PFZ7"/>
<dbReference type="PANTHER" id="PTHR33157:SF14">
    <property type="entry name" value="AUTONOMOUS TRANSPOSABLE ELEMENT EN-1 MOSAIC PROTEIN"/>
    <property type="match status" value="1"/>
</dbReference>
<dbReference type="InterPro" id="IPR039266">
    <property type="entry name" value="EN-1/SPM"/>
</dbReference>
<dbReference type="PANTHER" id="PTHR33157">
    <property type="entry name" value="AUTONOMOUS TRANSPOSABLE ELEMENT EN-1 MOSAIC PROTEIN-RELATED"/>
    <property type="match status" value="1"/>
</dbReference>
<dbReference type="GeneID" id="100383431"/>
<accession>C0PFZ7</accession>